<dbReference type="Proteomes" id="UP000050342">
    <property type="component" value="Unassembled WGS sequence"/>
</dbReference>
<dbReference type="AlphaFoldDB" id="A0A0Q0YXL7"/>
<dbReference type="STRING" id="1563157.AQS70_07775"/>
<comment type="caution">
    <text evidence="1">The sequence shown here is derived from an EMBL/GenBank/DDBJ whole genome shotgun (WGS) entry which is preliminary data.</text>
</comment>
<name>A0A0Q0YXL7_9PSED</name>
<dbReference type="SUPFAM" id="SSF51556">
    <property type="entry name" value="Metallo-dependent hydrolases"/>
    <property type="match status" value="1"/>
</dbReference>
<evidence type="ECO:0000313" key="2">
    <source>
        <dbReference type="Proteomes" id="UP000050342"/>
    </source>
</evidence>
<organism evidence="1 2">
    <name type="scientific">Pseudomonas endophytica</name>
    <dbReference type="NCBI Taxonomy" id="1563157"/>
    <lineage>
        <taxon>Bacteria</taxon>
        <taxon>Pseudomonadati</taxon>
        <taxon>Pseudomonadota</taxon>
        <taxon>Gammaproteobacteria</taxon>
        <taxon>Pseudomonadales</taxon>
        <taxon>Pseudomonadaceae</taxon>
        <taxon>Pseudomonas</taxon>
    </lineage>
</organism>
<accession>A0A0Q0YXL7</accession>
<sequence>MRATINTVPCDHDCVAGMRERHNCIIQAWGAVKPAMGQVAIDEAKHAIRDLKILGFHFHPIMQHFSVDDQRYDPLSLPERRRWLIATPGCVCTPFGAPERAQGRDGKLRDYYK</sequence>
<dbReference type="EMBL" id="LLWH01000090">
    <property type="protein sequence ID" value="KQB54344.1"/>
    <property type="molecule type" value="Genomic_DNA"/>
</dbReference>
<evidence type="ECO:0000313" key="1">
    <source>
        <dbReference type="EMBL" id="KQB54344.1"/>
    </source>
</evidence>
<proteinExistence type="predicted"/>
<dbReference type="Gene3D" id="3.20.20.140">
    <property type="entry name" value="Metal-dependent hydrolases"/>
    <property type="match status" value="1"/>
</dbReference>
<dbReference type="InterPro" id="IPR032466">
    <property type="entry name" value="Metal_Hydrolase"/>
</dbReference>
<reference evidence="1 2" key="1">
    <citation type="submission" date="2015-10" db="EMBL/GenBank/DDBJ databases">
        <title>Pseudomonas helleri sp. nov. and Pseudomonas weihenstephanensis sp. nov., isolated from raw cows milk.</title>
        <authorList>
            <person name="Von Neubeck M."/>
            <person name="Huptas C."/>
            <person name="Wenning M."/>
            <person name="Scherer S."/>
        </authorList>
    </citation>
    <scope>NUCLEOTIDE SEQUENCE [LARGE SCALE GENOMIC DNA]</scope>
    <source>
        <strain evidence="1 2">BSTT44</strain>
    </source>
</reference>
<protein>
    <submittedName>
        <fullName evidence="1">Uncharacterized protein</fullName>
    </submittedName>
</protein>
<keyword evidence="2" id="KW-1185">Reference proteome</keyword>
<gene>
    <name evidence="1" type="ORF">AQS70_07775</name>
</gene>